<evidence type="ECO:0000313" key="2">
    <source>
        <dbReference type="Proteomes" id="UP000254633"/>
    </source>
</evidence>
<dbReference type="EMBL" id="UGXH01000003">
    <property type="protein sequence ID" value="SUG56186.1"/>
    <property type="molecule type" value="Genomic_DNA"/>
</dbReference>
<proteinExistence type="predicted"/>
<dbReference type="AlphaFoldDB" id="A0A379U1E7"/>
<gene>
    <name evidence="1" type="ORF">NCTC10060_03349</name>
</gene>
<dbReference type="Proteomes" id="UP000254633">
    <property type="component" value="Unassembled WGS sequence"/>
</dbReference>
<evidence type="ECO:0000313" key="1">
    <source>
        <dbReference type="EMBL" id="SUG56186.1"/>
    </source>
</evidence>
<sequence>MTDVHLFRDVGRGVVNDNRLASRLRNAQTIGGQRLLHLFSEKSWFEENIDKARAGDFNLAGDAAEIQMSQHLLCKLSGGHTQFFRNCHHAVGLIVAELNFG</sequence>
<reference evidence="1 2" key="1">
    <citation type="submission" date="2018-06" db="EMBL/GenBank/DDBJ databases">
        <authorList>
            <consortium name="Pathogen Informatics"/>
            <person name="Doyle S."/>
        </authorList>
    </citation>
    <scope>NUCLEOTIDE SEQUENCE [LARGE SCALE GENOMIC DNA]</scope>
    <source>
        <strain evidence="1 2">NCTC10060</strain>
    </source>
</reference>
<name>A0A379U1E7_SALDZ</name>
<accession>A0A379U1E7</accession>
<organism evidence="1 2">
    <name type="scientific">Salmonella diarizonae</name>
    <dbReference type="NCBI Taxonomy" id="59204"/>
    <lineage>
        <taxon>Bacteria</taxon>
        <taxon>Pseudomonadati</taxon>
        <taxon>Pseudomonadota</taxon>
        <taxon>Gammaproteobacteria</taxon>
        <taxon>Enterobacterales</taxon>
        <taxon>Enterobacteriaceae</taxon>
        <taxon>Salmonella</taxon>
    </lineage>
</organism>
<protein>
    <submittedName>
        <fullName evidence="1">Uncharacterized protein</fullName>
    </submittedName>
</protein>